<gene>
    <name evidence="1" type="ORF">FWK35_00012936</name>
</gene>
<evidence type="ECO:0000313" key="1">
    <source>
        <dbReference type="EMBL" id="KAF0769217.1"/>
    </source>
</evidence>
<proteinExistence type="predicted"/>
<keyword evidence="2" id="KW-1185">Reference proteome</keyword>
<dbReference type="Proteomes" id="UP000478052">
    <property type="component" value="Unassembled WGS sequence"/>
</dbReference>
<name>A0A6G0ZDZ8_APHCR</name>
<reference evidence="1 2" key="1">
    <citation type="submission" date="2019-08" db="EMBL/GenBank/DDBJ databases">
        <title>Whole genome of Aphis craccivora.</title>
        <authorList>
            <person name="Voronova N.V."/>
            <person name="Shulinski R.S."/>
            <person name="Bandarenka Y.V."/>
            <person name="Zhorov D.G."/>
            <person name="Warner D."/>
        </authorList>
    </citation>
    <scope>NUCLEOTIDE SEQUENCE [LARGE SCALE GENOMIC DNA]</scope>
    <source>
        <strain evidence="1">180601</strain>
        <tissue evidence="1">Whole Body</tissue>
    </source>
</reference>
<protein>
    <submittedName>
        <fullName evidence="1">Uncharacterized protein</fullName>
    </submittedName>
</protein>
<dbReference type="EMBL" id="VUJU01000630">
    <property type="protein sequence ID" value="KAF0769217.1"/>
    <property type="molecule type" value="Genomic_DNA"/>
</dbReference>
<evidence type="ECO:0000313" key="2">
    <source>
        <dbReference type="Proteomes" id="UP000478052"/>
    </source>
</evidence>
<organism evidence="1 2">
    <name type="scientific">Aphis craccivora</name>
    <name type="common">Cowpea aphid</name>
    <dbReference type="NCBI Taxonomy" id="307492"/>
    <lineage>
        <taxon>Eukaryota</taxon>
        <taxon>Metazoa</taxon>
        <taxon>Ecdysozoa</taxon>
        <taxon>Arthropoda</taxon>
        <taxon>Hexapoda</taxon>
        <taxon>Insecta</taxon>
        <taxon>Pterygota</taxon>
        <taxon>Neoptera</taxon>
        <taxon>Paraneoptera</taxon>
        <taxon>Hemiptera</taxon>
        <taxon>Sternorrhyncha</taxon>
        <taxon>Aphidomorpha</taxon>
        <taxon>Aphidoidea</taxon>
        <taxon>Aphididae</taxon>
        <taxon>Aphidini</taxon>
        <taxon>Aphis</taxon>
        <taxon>Aphis</taxon>
    </lineage>
</organism>
<sequence length="14" mass="1665">MASIHQRQFLYSAI</sequence>
<comment type="caution">
    <text evidence="1">The sequence shown here is derived from an EMBL/GenBank/DDBJ whole genome shotgun (WGS) entry which is preliminary data.</text>
</comment>
<accession>A0A6G0ZDZ8</accession>